<feature type="region of interest" description="Disordered" evidence="1">
    <location>
        <begin position="1"/>
        <end position="119"/>
    </location>
</feature>
<gene>
    <name evidence="2" type="ORF">CRG98_012107</name>
</gene>
<evidence type="ECO:0000313" key="2">
    <source>
        <dbReference type="EMBL" id="PKI67523.1"/>
    </source>
</evidence>
<dbReference type="AlphaFoldDB" id="A0A2I0KH38"/>
<keyword evidence="3" id="KW-1185">Reference proteome</keyword>
<organism evidence="2 3">
    <name type="scientific">Punica granatum</name>
    <name type="common">Pomegranate</name>
    <dbReference type="NCBI Taxonomy" id="22663"/>
    <lineage>
        <taxon>Eukaryota</taxon>
        <taxon>Viridiplantae</taxon>
        <taxon>Streptophyta</taxon>
        <taxon>Embryophyta</taxon>
        <taxon>Tracheophyta</taxon>
        <taxon>Spermatophyta</taxon>
        <taxon>Magnoliopsida</taxon>
        <taxon>eudicotyledons</taxon>
        <taxon>Gunneridae</taxon>
        <taxon>Pentapetalae</taxon>
        <taxon>rosids</taxon>
        <taxon>malvids</taxon>
        <taxon>Myrtales</taxon>
        <taxon>Lythraceae</taxon>
        <taxon>Punica</taxon>
    </lineage>
</organism>
<feature type="compositionally biased region" description="Basic and acidic residues" evidence="1">
    <location>
        <begin position="1"/>
        <end position="20"/>
    </location>
</feature>
<evidence type="ECO:0000313" key="3">
    <source>
        <dbReference type="Proteomes" id="UP000233551"/>
    </source>
</evidence>
<dbReference type="Proteomes" id="UP000233551">
    <property type="component" value="Unassembled WGS sequence"/>
</dbReference>
<comment type="caution">
    <text evidence="2">The sequence shown here is derived from an EMBL/GenBank/DDBJ whole genome shotgun (WGS) entry which is preliminary data.</text>
</comment>
<accession>A0A2I0KH38</accession>
<feature type="compositionally biased region" description="Polar residues" evidence="1">
    <location>
        <begin position="21"/>
        <end position="30"/>
    </location>
</feature>
<protein>
    <submittedName>
        <fullName evidence="2">Uncharacterized protein</fullName>
    </submittedName>
</protein>
<name>A0A2I0KH38_PUNGR</name>
<dbReference type="EMBL" id="PGOL01000597">
    <property type="protein sequence ID" value="PKI67523.1"/>
    <property type="molecule type" value="Genomic_DNA"/>
</dbReference>
<proteinExistence type="predicted"/>
<evidence type="ECO:0000256" key="1">
    <source>
        <dbReference type="SAM" id="MobiDB-lite"/>
    </source>
</evidence>
<reference evidence="2 3" key="1">
    <citation type="submission" date="2017-11" db="EMBL/GenBank/DDBJ databases">
        <title>De-novo sequencing of pomegranate (Punica granatum L.) genome.</title>
        <authorList>
            <person name="Akparov Z."/>
            <person name="Amiraslanov A."/>
            <person name="Hajiyeva S."/>
            <person name="Abbasov M."/>
            <person name="Kaur K."/>
            <person name="Hamwieh A."/>
            <person name="Solovyev V."/>
            <person name="Salamov A."/>
            <person name="Braich B."/>
            <person name="Kosarev P."/>
            <person name="Mahmoud A."/>
            <person name="Hajiyev E."/>
            <person name="Babayeva S."/>
            <person name="Izzatullayeva V."/>
            <person name="Mammadov A."/>
            <person name="Mammadov A."/>
            <person name="Sharifova S."/>
            <person name="Ojaghi J."/>
            <person name="Eynullazada K."/>
            <person name="Bayramov B."/>
            <person name="Abdulazimova A."/>
            <person name="Shahmuradov I."/>
        </authorList>
    </citation>
    <scope>NUCLEOTIDE SEQUENCE [LARGE SCALE GENOMIC DNA]</scope>
    <source>
        <strain evidence="3">cv. AG2017</strain>
        <tissue evidence="2">Leaf</tissue>
    </source>
</reference>
<feature type="compositionally biased region" description="Polar residues" evidence="1">
    <location>
        <begin position="37"/>
        <end position="47"/>
    </location>
</feature>
<sequence>MARLAEVVEERNAKKTDKTTQKPSSIQSWNIMLGASNGETDSTNGFGTSKIGETKATSPRDLDLGSTPRPRLRPRDPDPRALYRQALSPTSPTSNEDDISSTRLDRATSTSGIPALQTPKHFPSLSGFAAYSIFVSSHPRKAISCM</sequence>